<dbReference type="AlphaFoldDB" id="A0A0F9JI94"/>
<dbReference type="Gene3D" id="3.40.50.410">
    <property type="entry name" value="von Willebrand factor, type A domain"/>
    <property type="match status" value="1"/>
</dbReference>
<dbReference type="InterPro" id="IPR002035">
    <property type="entry name" value="VWF_A"/>
</dbReference>
<name>A0A0F9JI94_9ZZZZ</name>
<dbReference type="PROSITE" id="PS50234">
    <property type="entry name" value="VWFA"/>
    <property type="match status" value="1"/>
</dbReference>
<dbReference type="InterPro" id="IPR036465">
    <property type="entry name" value="vWFA_dom_sf"/>
</dbReference>
<dbReference type="SMART" id="SM00327">
    <property type="entry name" value="VWA"/>
    <property type="match status" value="1"/>
</dbReference>
<evidence type="ECO:0000313" key="2">
    <source>
        <dbReference type="EMBL" id="KKM69594.1"/>
    </source>
</evidence>
<evidence type="ECO:0000259" key="1">
    <source>
        <dbReference type="PROSITE" id="PS50234"/>
    </source>
</evidence>
<organism evidence="2">
    <name type="scientific">marine sediment metagenome</name>
    <dbReference type="NCBI Taxonomy" id="412755"/>
    <lineage>
        <taxon>unclassified sequences</taxon>
        <taxon>metagenomes</taxon>
        <taxon>ecological metagenomes</taxon>
    </lineage>
</organism>
<feature type="domain" description="VWFA" evidence="1">
    <location>
        <begin position="19"/>
        <end position="189"/>
    </location>
</feature>
<gene>
    <name evidence="2" type="ORF">LCGC14_1449250</name>
</gene>
<sequence length="189" mass="20669">GGGGGGPAGFLGSGGNVHHIVWLIDRSGSIVSNFDVLRLEMLSSISRLRPAQDFHIIMFAEGPPLEKVPKRLTPANKRFKVVAADFLDNIDPAEGTTDPVPALTRAFAVLKAADQKKAGKLIYLLTDGVFPDNEKVLRTVNEMNKMRSVMIHTFLYSTQPDALAEKVLQKLATENGGRYKYVSPDEVYD</sequence>
<proteinExistence type="predicted"/>
<dbReference type="SUPFAM" id="SSF53300">
    <property type="entry name" value="vWA-like"/>
    <property type="match status" value="1"/>
</dbReference>
<comment type="caution">
    <text evidence="2">The sequence shown here is derived from an EMBL/GenBank/DDBJ whole genome shotgun (WGS) entry which is preliminary data.</text>
</comment>
<feature type="non-terminal residue" evidence="2">
    <location>
        <position position="1"/>
    </location>
</feature>
<dbReference type="Pfam" id="PF13519">
    <property type="entry name" value="VWA_2"/>
    <property type="match status" value="1"/>
</dbReference>
<dbReference type="PANTHER" id="PTHR46478">
    <property type="entry name" value="VON WILLEBRAND FACTOR A DOMAIN-CONTAINING PROTEIN 3A"/>
    <property type="match status" value="1"/>
</dbReference>
<protein>
    <recommendedName>
        <fullName evidence="1">VWFA domain-containing protein</fullName>
    </recommendedName>
</protein>
<dbReference type="CDD" id="cd00198">
    <property type="entry name" value="vWFA"/>
    <property type="match status" value="1"/>
</dbReference>
<accession>A0A0F9JI94</accession>
<reference evidence="2" key="1">
    <citation type="journal article" date="2015" name="Nature">
        <title>Complex archaea that bridge the gap between prokaryotes and eukaryotes.</title>
        <authorList>
            <person name="Spang A."/>
            <person name="Saw J.H."/>
            <person name="Jorgensen S.L."/>
            <person name="Zaremba-Niedzwiedzka K."/>
            <person name="Martijn J."/>
            <person name="Lind A.E."/>
            <person name="van Eijk R."/>
            <person name="Schleper C."/>
            <person name="Guy L."/>
            <person name="Ettema T.J."/>
        </authorList>
    </citation>
    <scope>NUCLEOTIDE SEQUENCE</scope>
</reference>
<dbReference type="PANTHER" id="PTHR46478:SF1">
    <property type="entry name" value="VON WILLEBRAND FACTOR A DOMAIN-CONTAINING PROTEIN 3A"/>
    <property type="match status" value="1"/>
</dbReference>
<dbReference type="EMBL" id="LAZR01009962">
    <property type="protein sequence ID" value="KKM69594.1"/>
    <property type="molecule type" value="Genomic_DNA"/>
</dbReference>